<comment type="catalytic activity">
    <reaction evidence="5">
        <text>pseudouridine(1915) in 23S rRNA + S-adenosyl-L-methionine = N(3)-methylpseudouridine(1915) in 23S rRNA + S-adenosyl-L-homocysteine + H(+)</text>
        <dbReference type="Rhea" id="RHEA:42752"/>
        <dbReference type="Rhea" id="RHEA-COMP:10221"/>
        <dbReference type="Rhea" id="RHEA-COMP:10222"/>
        <dbReference type="ChEBI" id="CHEBI:15378"/>
        <dbReference type="ChEBI" id="CHEBI:57856"/>
        <dbReference type="ChEBI" id="CHEBI:59789"/>
        <dbReference type="ChEBI" id="CHEBI:65314"/>
        <dbReference type="ChEBI" id="CHEBI:74486"/>
        <dbReference type="EC" id="2.1.1.177"/>
    </reaction>
</comment>
<reference evidence="6" key="2">
    <citation type="journal article" date="2021" name="PeerJ">
        <title>Extensive microbial diversity within the chicken gut microbiome revealed by metagenomics and culture.</title>
        <authorList>
            <person name="Gilroy R."/>
            <person name="Ravi A."/>
            <person name="Getino M."/>
            <person name="Pursley I."/>
            <person name="Horton D.L."/>
            <person name="Alikhan N.F."/>
            <person name="Baker D."/>
            <person name="Gharbi K."/>
            <person name="Hall N."/>
            <person name="Watson M."/>
            <person name="Adriaenssens E.M."/>
            <person name="Foster-Nyarko E."/>
            <person name="Jarju S."/>
            <person name="Secka A."/>
            <person name="Antonio M."/>
            <person name="Oren A."/>
            <person name="Chaudhuri R.R."/>
            <person name="La Ragione R."/>
            <person name="Hildebrand F."/>
            <person name="Pallen M.J."/>
        </authorList>
    </citation>
    <scope>NUCLEOTIDE SEQUENCE</scope>
    <source>
        <strain evidence="6">ChiHjej12B11-7776</strain>
    </source>
</reference>
<dbReference type="InterPro" id="IPR003742">
    <property type="entry name" value="RlmH-like"/>
</dbReference>
<evidence type="ECO:0000256" key="4">
    <source>
        <dbReference type="ARBA" id="ARBA00038303"/>
    </source>
</evidence>
<dbReference type="InterPro" id="IPR029026">
    <property type="entry name" value="tRNA_m1G_MTases_N"/>
</dbReference>
<dbReference type="CDD" id="cd18081">
    <property type="entry name" value="RlmH-like"/>
    <property type="match status" value="1"/>
</dbReference>
<keyword evidence="3 5" id="KW-0949">S-adenosyl-L-methionine</keyword>
<comment type="function">
    <text evidence="5">Specifically methylates the pseudouridine at position 1915 (m3Psi1915) in 23S rRNA.</text>
</comment>
<feature type="binding site" evidence="5">
    <location>
        <position position="105"/>
    </location>
    <ligand>
        <name>S-adenosyl-L-methionine</name>
        <dbReference type="ChEBI" id="CHEBI:59789"/>
    </ligand>
</feature>
<dbReference type="EMBL" id="DVOC01000004">
    <property type="protein sequence ID" value="HIU90407.1"/>
    <property type="molecule type" value="Genomic_DNA"/>
</dbReference>
<dbReference type="HAMAP" id="MF_00658">
    <property type="entry name" value="23SrRNA_methyltr_H"/>
    <property type="match status" value="1"/>
</dbReference>
<dbReference type="PIRSF" id="PIRSF004505">
    <property type="entry name" value="MT_bac"/>
    <property type="match status" value="1"/>
</dbReference>
<comment type="similarity">
    <text evidence="4 5">Belongs to the RNA methyltransferase RlmH family.</text>
</comment>
<dbReference type="PANTHER" id="PTHR33603">
    <property type="entry name" value="METHYLTRANSFERASE"/>
    <property type="match status" value="1"/>
</dbReference>
<reference evidence="6" key="1">
    <citation type="submission" date="2020-10" db="EMBL/GenBank/DDBJ databases">
        <authorList>
            <person name="Gilroy R."/>
        </authorList>
    </citation>
    <scope>NUCLEOTIDE SEQUENCE</scope>
    <source>
        <strain evidence="6">ChiHjej12B11-7776</strain>
    </source>
</reference>
<feature type="binding site" evidence="5">
    <location>
        <position position="74"/>
    </location>
    <ligand>
        <name>S-adenosyl-L-methionine</name>
        <dbReference type="ChEBI" id="CHEBI:59789"/>
    </ligand>
</feature>
<comment type="caution">
    <text evidence="6">The sequence shown here is derived from an EMBL/GenBank/DDBJ whole genome shotgun (WGS) entry which is preliminary data.</text>
</comment>
<dbReference type="GO" id="GO:0070038">
    <property type="term" value="F:rRNA (pseudouridine-N3-)-methyltransferase activity"/>
    <property type="evidence" value="ECO:0007669"/>
    <property type="project" value="UniProtKB-UniRule"/>
</dbReference>
<dbReference type="GO" id="GO:0005737">
    <property type="term" value="C:cytoplasm"/>
    <property type="evidence" value="ECO:0007669"/>
    <property type="project" value="UniProtKB-SubCell"/>
</dbReference>
<keyword evidence="2 5" id="KW-0808">Transferase</keyword>
<proteinExistence type="inferred from homology"/>
<evidence type="ECO:0000313" key="7">
    <source>
        <dbReference type="Proteomes" id="UP000886852"/>
    </source>
</evidence>
<evidence type="ECO:0000313" key="6">
    <source>
        <dbReference type="EMBL" id="HIU90407.1"/>
    </source>
</evidence>
<dbReference type="Pfam" id="PF02590">
    <property type="entry name" value="SPOUT_MTase"/>
    <property type="match status" value="1"/>
</dbReference>
<comment type="subunit">
    <text evidence="5">Homodimer.</text>
</comment>
<evidence type="ECO:0000256" key="1">
    <source>
        <dbReference type="ARBA" id="ARBA00022603"/>
    </source>
</evidence>
<dbReference type="Proteomes" id="UP000886852">
    <property type="component" value="Unassembled WGS sequence"/>
</dbReference>
<name>A0A9D1MVQ0_9BACT</name>
<keyword evidence="5" id="KW-0963">Cytoplasm</keyword>
<keyword evidence="5" id="KW-0698">rRNA processing</keyword>
<gene>
    <name evidence="5" type="primary">rlmH</name>
    <name evidence="6" type="ORF">IAC72_00125</name>
</gene>
<dbReference type="EC" id="2.1.1.177" evidence="5"/>
<keyword evidence="1 5" id="KW-0489">Methyltransferase</keyword>
<dbReference type="Gene3D" id="3.40.1280.10">
    <property type="match status" value="1"/>
</dbReference>
<dbReference type="SUPFAM" id="SSF75217">
    <property type="entry name" value="alpha/beta knot"/>
    <property type="match status" value="1"/>
</dbReference>
<evidence type="ECO:0000256" key="5">
    <source>
        <dbReference type="HAMAP-Rule" id="MF_00658"/>
    </source>
</evidence>
<accession>A0A9D1MVQ0</accession>
<protein>
    <recommendedName>
        <fullName evidence="5">Ribosomal RNA large subunit methyltransferase H</fullName>
        <ecNumber evidence="5">2.1.1.177</ecNumber>
    </recommendedName>
    <alternativeName>
        <fullName evidence="5">23S rRNA (pseudouridine1915-N3)-methyltransferase</fullName>
    </alternativeName>
    <alternativeName>
        <fullName evidence="5">23S rRNA m3Psi1915 methyltransferase</fullName>
    </alternativeName>
    <alternativeName>
        <fullName evidence="5">rRNA (pseudouridine-N3-)-methyltransferase RlmH</fullName>
    </alternativeName>
</protein>
<dbReference type="PANTHER" id="PTHR33603:SF1">
    <property type="entry name" value="RIBOSOMAL RNA LARGE SUBUNIT METHYLTRANSFERASE H"/>
    <property type="match status" value="1"/>
</dbReference>
<evidence type="ECO:0000256" key="3">
    <source>
        <dbReference type="ARBA" id="ARBA00022691"/>
    </source>
</evidence>
<dbReference type="InterPro" id="IPR029028">
    <property type="entry name" value="Alpha/beta_knot_MTases"/>
</dbReference>
<organism evidence="6 7">
    <name type="scientific">Candidatus Fimimonas merdipullorum</name>
    <dbReference type="NCBI Taxonomy" id="2840822"/>
    <lineage>
        <taxon>Bacteria</taxon>
        <taxon>Pseudomonadati</taxon>
        <taxon>Myxococcota</taxon>
        <taxon>Myxococcia</taxon>
        <taxon>Myxococcales</taxon>
        <taxon>Cystobacterineae</taxon>
        <taxon>Myxococcaceae</taxon>
        <taxon>Myxococcaceae incertae sedis</taxon>
        <taxon>Candidatus Fimimonas</taxon>
    </lineage>
</organism>
<feature type="binding site" evidence="5">
    <location>
        <begin position="124"/>
        <end position="129"/>
    </location>
    <ligand>
        <name>S-adenosyl-L-methionine</name>
        <dbReference type="ChEBI" id="CHEBI:59789"/>
    </ligand>
</feature>
<comment type="subcellular location">
    <subcellularLocation>
        <location evidence="5">Cytoplasm</location>
    </subcellularLocation>
</comment>
<sequence>MKYKIVAVGKLKEAYLREACAEYVKRLSRFGEVKVEEAEECLFNGVPSGAEIAKIIAAEGKEILRRAEGAIIALDVEGKTLSSPQIAESIDKLLLQSSVITVAIGGSYGLSDEVKNAAALRLSFGRITLPHQLCRVVALEQLYRAETIRKNIPYHK</sequence>
<evidence type="ECO:0000256" key="2">
    <source>
        <dbReference type="ARBA" id="ARBA00022679"/>
    </source>
</evidence>
<dbReference type="AlphaFoldDB" id="A0A9D1MVQ0"/>